<keyword evidence="3 11" id="KW-0418">Kinase</keyword>
<dbReference type="InterPro" id="IPR008271">
    <property type="entry name" value="Ser/Thr_kinase_AS"/>
</dbReference>
<dbReference type="Gene3D" id="3.30.200.20">
    <property type="entry name" value="Phosphorylase Kinase, domain 1"/>
    <property type="match status" value="1"/>
</dbReference>
<protein>
    <recommendedName>
        <fullName evidence="6">mitogen-activated protein kinase kinase</fullName>
        <ecNumber evidence="6">2.7.12.2</ecNumber>
    </recommendedName>
</protein>
<dbReference type="InterPro" id="IPR011009">
    <property type="entry name" value="Kinase-like_dom_sf"/>
</dbReference>
<dbReference type="InterPro" id="IPR000719">
    <property type="entry name" value="Prot_kinase_dom"/>
</dbReference>
<keyword evidence="12" id="KW-1185">Reference proteome</keyword>
<evidence type="ECO:0000256" key="4">
    <source>
        <dbReference type="ARBA" id="ARBA00022840"/>
    </source>
</evidence>
<dbReference type="Pfam" id="PF00069">
    <property type="entry name" value="Pkinase"/>
    <property type="match status" value="1"/>
</dbReference>
<dbReference type="Gene3D" id="3.10.20.90">
    <property type="entry name" value="Phosphatidylinositol 3-kinase Catalytic Subunit, Chain A, domain 1"/>
    <property type="match status" value="1"/>
</dbReference>
<dbReference type="EMBL" id="JAKMXF010000166">
    <property type="protein sequence ID" value="KAI6655920.1"/>
    <property type="molecule type" value="Genomic_DNA"/>
</dbReference>
<feature type="domain" description="Protein kinase" evidence="10">
    <location>
        <begin position="156"/>
        <end position="411"/>
    </location>
</feature>
<evidence type="ECO:0000313" key="12">
    <source>
        <dbReference type="Proteomes" id="UP001165289"/>
    </source>
</evidence>
<dbReference type="AlphaFoldDB" id="A0AAV7K499"/>
<dbReference type="GO" id="GO:0004708">
    <property type="term" value="F:MAP kinase kinase activity"/>
    <property type="evidence" value="ECO:0007669"/>
    <property type="project" value="UniProtKB-EC"/>
</dbReference>
<keyword evidence="1" id="KW-0808">Transferase</keyword>
<comment type="catalytic activity">
    <reaction evidence="7">
        <text>L-seryl-[protein] + ATP = O-phospho-L-seryl-[protein] + ADP + H(+)</text>
        <dbReference type="Rhea" id="RHEA:17989"/>
        <dbReference type="Rhea" id="RHEA-COMP:9863"/>
        <dbReference type="Rhea" id="RHEA-COMP:11604"/>
        <dbReference type="ChEBI" id="CHEBI:15378"/>
        <dbReference type="ChEBI" id="CHEBI:29999"/>
        <dbReference type="ChEBI" id="CHEBI:30616"/>
        <dbReference type="ChEBI" id="CHEBI:83421"/>
        <dbReference type="ChEBI" id="CHEBI:456216"/>
        <dbReference type="EC" id="2.7.12.2"/>
    </reaction>
</comment>
<dbReference type="PROSITE" id="PS00108">
    <property type="entry name" value="PROTEIN_KINASE_ST"/>
    <property type="match status" value="1"/>
</dbReference>
<proteinExistence type="inferred from homology"/>
<organism evidence="11 12">
    <name type="scientific">Oopsacas minuta</name>
    <dbReference type="NCBI Taxonomy" id="111878"/>
    <lineage>
        <taxon>Eukaryota</taxon>
        <taxon>Metazoa</taxon>
        <taxon>Porifera</taxon>
        <taxon>Hexactinellida</taxon>
        <taxon>Hexasterophora</taxon>
        <taxon>Lyssacinosida</taxon>
        <taxon>Leucopsacidae</taxon>
        <taxon>Oopsacas</taxon>
    </lineage>
</organism>
<dbReference type="EC" id="2.7.12.2" evidence="6"/>
<sequence>MLESLSVTFRFFHHSNTESTYTDLPLSLTFTFQLLVDSFNQLLPPSSTPHSVCGFIYRDSDGDVVTVRSPDEMSPLLHSVVCFMKENSSHAFNLYPKFSEHLPGLVIPTKNYVPSISSGPEQCLGPKIRSQIDTKRNAFDFQASMLNKYEIKIEQLHFLEHLSSGNGRNVYKASYLPNRMIVAVKQIPLDVCTEEQNAILSELNVLWLCDSPYMIKFHGAIHMNSSLMFITEYMDGKSLQASTRVQEYILGKIAFCVIEGIKYLWTLKILHRDVKPSNILVNTRGEIKFCDFGVSTQLVKSMARTFIGTNAYMAPERIRGEEYSIQSEIWSIGITVMELAIGRFPYEFETRASPMSPLGPLELIQSILNEPPPRLPTNEHSNEVREFVGLSMEKEPSHRPNLEELSNLGFVLNYKDVSNVEIATWVRSREKRSVIEF</sequence>
<comment type="caution">
    <text evidence="11">The sequence shown here is derived from an EMBL/GenBank/DDBJ whole genome shotgun (WGS) entry which is preliminary data.</text>
</comment>
<evidence type="ECO:0000256" key="6">
    <source>
        <dbReference type="ARBA" id="ARBA00038999"/>
    </source>
</evidence>
<accession>A0AAV7K499</accession>
<dbReference type="GO" id="GO:0005524">
    <property type="term" value="F:ATP binding"/>
    <property type="evidence" value="ECO:0007669"/>
    <property type="project" value="UniProtKB-KW"/>
</dbReference>
<evidence type="ECO:0000256" key="8">
    <source>
        <dbReference type="ARBA" id="ARBA00049299"/>
    </source>
</evidence>
<evidence type="ECO:0000256" key="7">
    <source>
        <dbReference type="ARBA" id="ARBA00049014"/>
    </source>
</evidence>
<evidence type="ECO:0000256" key="3">
    <source>
        <dbReference type="ARBA" id="ARBA00022777"/>
    </source>
</evidence>
<evidence type="ECO:0000313" key="11">
    <source>
        <dbReference type="EMBL" id="KAI6655920.1"/>
    </source>
</evidence>
<evidence type="ECO:0000256" key="9">
    <source>
        <dbReference type="ARBA" id="ARBA00051693"/>
    </source>
</evidence>
<dbReference type="SMART" id="SM00220">
    <property type="entry name" value="S_TKc"/>
    <property type="match status" value="1"/>
</dbReference>
<evidence type="ECO:0000256" key="5">
    <source>
        <dbReference type="ARBA" id="ARBA00038035"/>
    </source>
</evidence>
<keyword evidence="4" id="KW-0067">ATP-binding</keyword>
<dbReference type="SUPFAM" id="SSF56112">
    <property type="entry name" value="Protein kinase-like (PK-like)"/>
    <property type="match status" value="1"/>
</dbReference>
<gene>
    <name evidence="11" type="ORF">LOD99_1654</name>
</gene>
<comment type="similarity">
    <text evidence="5">Belongs to the protein kinase superfamily. STE Ser/Thr protein kinase family. MAP kinase kinase subfamily.</text>
</comment>
<reference evidence="11 12" key="1">
    <citation type="journal article" date="2023" name="BMC Biol.">
        <title>The compact genome of the sponge Oopsacas minuta (Hexactinellida) is lacking key metazoan core genes.</title>
        <authorList>
            <person name="Santini S."/>
            <person name="Schenkelaars Q."/>
            <person name="Jourda C."/>
            <person name="Duchesne M."/>
            <person name="Belahbib H."/>
            <person name="Rocher C."/>
            <person name="Selva M."/>
            <person name="Riesgo A."/>
            <person name="Vervoort M."/>
            <person name="Leys S.P."/>
            <person name="Kodjabachian L."/>
            <person name="Le Bivic A."/>
            <person name="Borchiellini C."/>
            <person name="Claverie J.M."/>
            <person name="Renard E."/>
        </authorList>
    </citation>
    <scope>NUCLEOTIDE SEQUENCE [LARGE SCALE GENOMIC DNA]</scope>
    <source>
        <strain evidence="11">SPO-2</strain>
    </source>
</reference>
<name>A0AAV7K499_9METZ</name>
<dbReference type="SUPFAM" id="SSF54277">
    <property type="entry name" value="CAD &amp; PB1 domains"/>
    <property type="match status" value="1"/>
</dbReference>
<comment type="catalytic activity">
    <reaction evidence="8">
        <text>L-threonyl-[protein] + ATP = O-phospho-L-threonyl-[protein] + ADP + H(+)</text>
        <dbReference type="Rhea" id="RHEA:46608"/>
        <dbReference type="Rhea" id="RHEA-COMP:11060"/>
        <dbReference type="Rhea" id="RHEA-COMP:11605"/>
        <dbReference type="ChEBI" id="CHEBI:15378"/>
        <dbReference type="ChEBI" id="CHEBI:30013"/>
        <dbReference type="ChEBI" id="CHEBI:30616"/>
        <dbReference type="ChEBI" id="CHEBI:61977"/>
        <dbReference type="ChEBI" id="CHEBI:456216"/>
        <dbReference type="EC" id="2.7.12.2"/>
    </reaction>
</comment>
<evidence type="ECO:0000256" key="2">
    <source>
        <dbReference type="ARBA" id="ARBA00022741"/>
    </source>
</evidence>
<dbReference type="PROSITE" id="PS50011">
    <property type="entry name" value="PROTEIN_KINASE_DOM"/>
    <property type="match status" value="1"/>
</dbReference>
<evidence type="ECO:0000256" key="1">
    <source>
        <dbReference type="ARBA" id="ARBA00022679"/>
    </source>
</evidence>
<keyword evidence="2" id="KW-0547">Nucleotide-binding</keyword>
<comment type="catalytic activity">
    <reaction evidence="9">
        <text>L-tyrosyl-[protein] + ATP = O-phospho-L-tyrosyl-[protein] + ADP + H(+)</text>
        <dbReference type="Rhea" id="RHEA:10596"/>
        <dbReference type="Rhea" id="RHEA-COMP:10136"/>
        <dbReference type="Rhea" id="RHEA-COMP:20101"/>
        <dbReference type="ChEBI" id="CHEBI:15378"/>
        <dbReference type="ChEBI" id="CHEBI:30616"/>
        <dbReference type="ChEBI" id="CHEBI:46858"/>
        <dbReference type="ChEBI" id="CHEBI:61978"/>
        <dbReference type="ChEBI" id="CHEBI:456216"/>
        <dbReference type="EC" id="2.7.12.2"/>
    </reaction>
</comment>
<dbReference type="PANTHER" id="PTHR48013:SF9">
    <property type="entry name" value="DUAL SPECIFICITY MITOGEN-ACTIVATED PROTEIN KINASE KINASE 5"/>
    <property type="match status" value="1"/>
</dbReference>
<dbReference type="Gene3D" id="1.10.510.10">
    <property type="entry name" value="Transferase(Phosphotransferase) domain 1"/>
    <property type="match status" value="1"/>
</dbReference>
<dbReference type="Proteomes" id="UP001165289">
    <property type="component" value="Unassembled WGS sequence"/>
</dbReference>
<evidence type="ECO:0000259" key="10">
    <source>
        <dbReference type="PROSITE" id="PS50011"/>
    </source>
</evidence>
<dbReference type="PANTHER" id="PTHR48013">
    <property type="entry name" value="DUAL SPECIFICITY MITOGEN-ACTIVATED PROTEIN KINASE KINASE 5-RELATED"/>
    <property type="match status" value="1"/>
</dbReference>